<name>A0ABR4NXT0_9SACH</name>
<evidence type="ECO:0000259" key="5">
    <source>
        <dbReference type="SMART" id="SM01340"/>
    </source>
</evidence>
<dbReference type="Proteomes" id="UP001623330">
    <property type="component" value="Unassembled WGS sequence"/>
</dbReference>
<dbReference type="PROSITE" id="PS00058">
    <property type="entry name" value="DNA_MISMATCH_REPAIR_1"/>
    <property type="match status" value="1"/>
</dbReference>
<organism evidence="6 7">
    <name type="scientific">Nakaseomyces bracarensis</name>
    <dbReference type="NCBI Taxonomy" id="273131"/>
    <lineage>
        <taxon>Eukaryota</taxon>
        <taxon>Fungi</taxon>
        <taxon>Dikarya</taxon>
        <taxon>Ascomycota</taxon>
        <taxon>Saccharomycotina</taxon>
        <taxon>Saccharomycetes</taxon>
        <taxon>Saccharomycetales</taxon>
        <taxon>Saccharomycetaceae</taxon>
        <taxon>Nakaseomyces</taxon>
    </lineage>
</organism>
<dbReference type="PANTHER" id="PTHR10073">
    <property type="entry name" value="DNA MISMATCH REPAIR PROTEIN MLH, PMS, MUTL"/>
    <property type="match status" value="1"/>
</dbReference>
<evidence type="ECO:0000256" key="3">
    <source>
        <dbReference type="SAM" id="MobiDB-lite"/>
    </source>
</evidence>
<dbReference type="InterPro" id="IPR014762">
    <property type="entry name" value="DNA_mismatch_repair_CS"/>
</dbReference>
<dbReference type="CDD" id="cd16926">
    <property type="entry name" value="HATPase_MutL-MLH-PMS-like"/>
    <property type="match status" value="1"/>
</dbReference>
<dbReference type="Pfam" id="PF08676">
    <property type="entry name" value="MutL_C"/>
    <property type="match status" value="1"/>
</dbReference>
<dbReference type="InterPro" id="IPR014721">
    <property type="entry name" value="Ribsml_uS5_D2-typ_fold_subgr"/>
</dbReference>
<dbReference type="SMART" id="SM00853">
    <property type="entry name" value="MutL_C"/>
    <property type="match status" value="1"/>
</dbReference>
<comment type="caution">
    <text evidence="6">The sequence shown here is derived from an EMBL/GenBank/DDBJ whole genome shotgun (WGS) entry which is preliminary data.</text>
</comment>
<dbReference type="InterPro" id="IPR042120">
    <property type="entry name" value="MutL_C_dimsub"/>
</dbReference>
<dbReference type="Gene3D" id="3.30.230.10">
    <property type="match status" value="1"/>
</dbReference>
<dbReference type="SUPFAM" id="SSF55874">
    <property type="entry name" value="ATPase domain of HSP90 chaperone/DNA topoisomerase II/histidine kinase"/>
    <property type="match status" value="1"/>
</dbReference>
<sequence>MSISQIPQHDVHRITSGQVIVDLASAVKELVENSLDAGATQIDINFKKYGVEGLEVGDDGSGIEKEDYETLALKHYTSKIREFEDVMNNVNTLGFRGEALSSLCGIANLEVITTTSPPRADKLQYDLSGKLKSKSTTTRNKGTSIVITDIFHNLPVRQKEFVRTSKRQFTKCVGLIQSYALINETLRFSVTNTTGNGKKSTILSTTKNQTLNKRILNIFGASSMHGLSEIDITLNLNPYKKSLQSRYIDDPTFDKLDYTIRVKGYISKNSFGCGRTSKDRQYIFINKRPIDYLSVVKCCNEVYRSYNNVQYPMFILDFQLKSELLDINITPDKRTVILHNEQSVIDILREALIEYYDNQELALPKNEPSDQTIKRRKVYDESSDNYDEETSVNEGLSLGKDSSFISQKDMDITELIEHSTSYLERDEEMDGIQPDNKLPNSEPDYVDSDEDAMTQVAAANGSLSSNKNNYLSQGVKTKESDNGVEYQLRNTKRSKVLNADDFINPDYPIDSTLSDKQNTPDILEEPVIVEIDEEKYTHHVRMTRSNDLVFIDGNEATSQEVQEKEYPSEVSNTEIPIENSKCTHQNKGKSDDQLTVFDEDNDDELVSLAPTELNIRSPLALRSSSSKRDIYRSMSDNVMNKNSDDIVNFSMPFHGIGNINETLDIIKDIKDELKSEKKSQIVKNHALEDLDEGAEYLSLSVKKKDFQDMSIVGQFNLGFIIVTRKVDDKYDLFIVDQHASDEKYNFETLQQTTKFKSQRLISEQTIELSVIDELIVMDNIEVFERNGFKIRVDEDSLAGQKIKLISIPISKRTVFGVSDFHELIYLIKEDGGVHKNNIRCSKIRSMFAMRACRSSIMVGKPLNKRTMLRVVQNLSTLDKPWNCPHGRPTMRHLMELKDWKSFSADYQL</sequence>
<dbReference type="Gene3D" id="3.30.565.10">
    <property type="entry name" value="Histidine kinase-like ATPase, C-terminal domain"/>
    <property type="match status" value="1"/>
</dbReference>
<dbReference type="InterPro" id="IPR020568">
    <property type="entry name" value="Ribosomal_Su5_D2-typ_SF"/>
</dbReference>
<feature type="compositionally biased region" description="Acidic residues" evidence="3">
    <location>
        <begin position="381"/>
        <end position="391"/>
    </location>
</feature>
<dbReference type="Gene3D" id="3.30.1540.20">
    <property type="entry name" value="MutL, C-terminal domain, dimerisation subdomain"/>
    <property type="match status" value="2"/>
</dbReference>
<dbReference type="InterPro" id="IPR013507">
    <property type="entry name" value="DNA_mismatch_S5_2-like"/>
</dbReference>
<dbReference type="CDD" id="cd03484">
    <property type="entry name" value="MutL_Trans_hPMS_2_like"/>
    <property type="match status" value="1"/>
</dbReference>
<feature type="domain" description="MutL C-terminal dimerisation" evidence="4">
    <location>
        <begin position="711"/>
        <end position="862"/>
    </location>
</feature>
<dbReference type="InterPro" id="IPR038973">
    <property type="entry name" value="MutL/Mlh/Pms-like"/>
</dbReference>
<evidence type="ECO:0000313" key="7">
    <source>
        <dbReference type="Proteomes" id="UP001623330"/>
    </source>
</evidence>
<dbReference type="InterPro" id="IPR036890">
    <property type="entry name" value="HATPase_C_sf"/>
</dbReference>
<comment type="similarity">
    <text evidence="1">Belongs to the DNA mismatch repair MutL/HexB family.</text>
</comment>
<dbReference type="NCBIfam" id="TIGR00585">
    <property type="entry name" value="mutl"/>
    <property type="match status" value="1"/>
</dbReference>
<keyword evidence="2" id="KW-0227">DNA damage</keyword>
<reference evidence="6 7" key="1">
    <citation type="submission" date="2024-05" db="EMBL/GenBank/DDBJ databases">
        <title>Long read based assembly of the Candida bracarensis genome reveals expanded adhesin content.</title>
        <authorList>
            <person name="Marcet-Houben M."/>
            <person name="Ksiezopolska E."/>
            <person name="Gabaldon T."/>
        </authorList>
    </citation>
    <scope>NUCLEOTIDE SEQUENCE [LARGE SCALE GENOMIC DNA]</scope>
    <source>
        <strain evidence="6 7">CBM6</strain>
    </source>
</reference>
<dbReference type="PANTHER" id="PTHR10073:SF52">
    <property type="entry name" value="MISMATCH REPAIR ENDONUCLEASE PMS2"/>
    <property type="match status" value="1"/>
</dbReference>
<feature type="domain" description="DNA mismatch repair protein S5" evidence="5">
    <location>
        <begin position="215"/>
        <end position="357"/>
    </location>
</feature>
<evidence type="ECO:0000256" key="2">
    <source>
        <dbReference type="ARBA" id="ARBA00022763"/>
    </source>
</evidence>
<accession>A0ABR4NXT0</accession>
<keyword evidence="7" id="KW-1185">Reference proteome</keyword>
<evidence type="ECO:0000259" key="4">
    <source>
        <dbReference type="SMART" id="SM00853"/>
    </source>
</evidence>
<dbReference type="InterPro" id="IPR002099">
    <property type="entry name" value="MutL/Mlh/PMS"/>
</dbReference>
<dbReference type="SMART" id="SM01340">
    <property type="entry name" value="DNA_mis_repair"/>
    <property type="match status" value="1"/>
</dbReference>
<protein>
    <submittedName>
        <fullName evidence="6">DNA mismatch repair protein PMS1</fullName>
    </submittedName>
</protein>
<proteinExistence type="inferred from homology"/>
<dbReference type="SUPFAM" id="SSF54211">
    <property type="entry name" value="Ribosomal protein S5 domain 2-like"/>
    <property type="match status" value="1"/>
</dbReference>
<dbReference type="Pfam" id="PF01119">
    <property type="entry name" value="DNA_mis_repair"/>
    <property type="match status" value="1"/>
</dbReference>
<dbReference type="EMBL" id="JBEVYD010000004">
    <property type="protein sequence ID" value="KAL3233715.1"/>
    <property type="molecule type" value="Genomic_DNA"/>
</dbReference>
<evidence type="ECO:0000313" key="6">
    <source>
        <dbReference type="EMBL" id="KAL3233715.1"/>
    </source>
</evidence>
<gene>
    <name evidence="6" type="ORF">RNJ44_03755</name>
</gene>
<evidence type="ECO:0000256" key="1">
    <source>
        <dbReference type="ARBA" id="ARBA00006082"/>
    </source>
</evidence>
<dbReference type="SUPFAM" id="SSF118116">
    <property type="entry name" value="DNA mismatch repair protein MutL"/>
    <property type="match status" value="1"/>
</dbReference>
<dbReference type="InterPro" id="IPR014790">
    <property type="entry name" value="MutL_C"/>
</dbReference>
<dbReference type="InterPro" id="IPR037198">
    <property type="entry name" value="MutL_C_sf"/>
</dbReference>
<feature type="region of interest" description="Disordered" evidence="3">
    <location>
        <begin position="366"/>
        <end position="398"/>
    </location>
</feature>
<dbReference type="Pfam" id="PF13589">
    <property type="entry name" value="HATPase_c_3"/>
    <property type="match status" value="1"/>
</dbReference>